<feature type="domain" description="HTH lysR-type" evidence="5">
    <location>
        <begin position="1"/>
        <end position="58"/>
    </location>
</feature>
<accession>A0A1M6RKH5</accession>
<dbReference type="InterPro" id="IPR000847">
    <property type="entry name" value="LysR_HTH_N"/>
</dbReference>
<dbReference type="GO" id="GO:0003677">
    <property type="term" value="F:DNA binding"/>
    <property type="evidence" value="ECO:0007669"/>
    <property type="project" value="UniProtKB-KW"/>
</dbReference>
<dbReference type="GO" id="GO:0032993">
    <property type="term" value="C:protein-DNA complex"/>
    <property type="evidence" value="ECO:0007669"/>
    <property type="project" value="TreeGrafter"/>
</dbReference>
<evidence type="ECO:0000256" key="4">
    <source>
        <dbReference type="ARBA" id="ARBA00023163"/>
    </source>
</evidence>
<comment type="similarity">
    <text evidence="1">Belongs to the LysR transcriptional regulatory family.</text>
</comment>
<gene>
    <name evidence="6" type="ORF">SAMN05443637_10542</name>
</gene>
<dbReference type="RefSeq" id="WP_073456386.1">
    <property type="nucleotide sequence ID" value="NZ_CALGVN010000013.1"/>
</dbReference>
<evidence type="ECO:0000313" key="7">
    <source>
        <dbReference type="Proteomes" id="UP000184363"/>
    </source>
</evidence>
<proteinExistence type="inferred from homology"/>
<dbReference type="Pfam" id="PF03466">
    <property type="entry name" value="LysR_substrate"/>
    <property type="match status" value="1"/>
</dbReference>
<dbReference type="Proteomes" id="UP000184363">
    <property type="component" value="Unassembled WGS sequence"/>
</dbReference>
<dbReference type="InterPro" id="IPR005119">
    <property type="entry name" value="LysR_subst-bd"/>
</dbReference>
<evidence type="ECO:0000259" key="5">
    <source>
        <dbReference type="PROSITE" id="PS50931"/>
    </source>
</evidence>
<dbReference type="PANTHER" id="PTHR30346:SF0">
    <property type="entry name" value="HCA OPERON TRANSCRIPTIONAL ACTIVATOR HCAR"/>
    <property type="match status" value="1"/>
</dbReference>
<evidence type="ECO:0000256" key="1">
    <source>
        <dbReference type="ARBA" id="ARBA00009437"/>
    </source>
</evidence>
<evidence type="ECO:0000313" key="6">
    <source>
        <dbReference type="EMBL" id="SHK32963.1"/>
    </source>
</evidence>
<keyword evidence="3 6" id="KW-0238">DNA-binding</keyword>
<reference evidence="6 7" key="1">
    <citation type="submission" date="2016-11" db="EMBL/GenBank/DDBJ databases">
        <authorList>
            <person name="Jaros S."/>
            <person name="Januszkiewicz K."/>
            <person name="Wedrychowicz H."/>
        </authorList>
    </citation>
    <scope>NUCLEOTIDE SEQUENCE [LARGE SCALE GENOMIC DNA]</scope>
    <source>
        <strain evidence="6 7">DSM 43832</strain>
    </source>
</reference>
<dbReference type="SUPFAM" id="SSF46785">
    <property type="entry name" value="Winged helix' DNA-binding domain"/>
    <property type="match status" value="1"/>
</dbReference>
<evidence type="ECO:0000256" key="3">
    <source>
        <dbReference type="ARBA" id="ARBA00023125"/>
    </source>
</evidence>
<dbReference type="EMBL" id="FRAP01000005">
    <property type="protein sequence ID" value="SHK32963.1"/>
    <property type="molecule type" value="Genomic_DNA"/>
</dbReference>
<dbReference type="InterPro" id="IPR036388">
    <property type="entry name" value="WH-like_DNA-bd_sf"/>
</dbReference>
<keyword evidence="4" id="KW-0804">Transcription</keyword>
<dbReference type="PRINTS" id="PR00039">
    <property type="entry name" value="HTHLYSR"/>
</dbReference>
<name>A0A1M6RKH5_PSETH</name>
<dbReference type="SUPFAM" id="SSF53850">
    <property type="entry name" value="Periplasmic binding protein-like II"/>
    <property type="match status" value="1"/>
</dbReference>
<dbReference type="STRING" id="1848.SAMN05443637_10542"/>
<organism evidence="6 7">
    <name type="scientific">Pseudonocardia thermophila</name>
    <dbReference type="NCBI Taxonomy" id="1848"/>
    <lineage>
        <taxon>Bacteria</taxon>
        <taxon>Bacillati</taxon>
        <taxon>Actinomycetota</taxon>
        <taxon>Actinomycetes</taxon>
        <taxon>Pseudonocardiales</taxon>
        <taxon>Pseudonocardiaceae</taxon>
        <taxon>Pseudonocardia</taxon>
    </lineage>
</organism>
<dbReference type="InterPro" id="IPR036390">
    <property type="entry name" value="WH_DNA-bd_sf"/>
</dbReference>
<dbReference type="Gene3D" id="1.10.10.10">
    <property type="entry name" value="Winged helix-like DNA-binding domain superfamily/Winged helix DNA-binding domain"/>
    <property type="match status" value="1"/>
</dbReference>
<keyword evidence="7" id="KW-1185">Reference proteome</keyword>
<sequence>MDVHRARAFLAVAEELHFGRAAARLRMAQPPLSRMIRAIEAELGAPLFERGPRHVALTPLGEALIEPARSLVMQSERIVEIARRMRRGESGRVRLGFSGASVYALVGALVRRAREDYPGLTLELRGSHLSEPGLERMLAGGLDAVVGRWDRLPDEVDSLVLAQEELLVALPAEHRLAVAEALRPGELADEAWIALPGGRGATLSNRLHLLGTLGRFVPRIVDTAVDSPTQLLMVDSGAGIALVFSGVSAAIPVHDVVFRPLDPGLGPVEVRLAWRRADPNPALARLVELAARMS</sequence>
<dbReference type="GO" id="GO:0003700">
    <property type="term" value="F:DNA-binding transcription factor activity"/>
    <property type="evidence" value="ECO:0007669"/>
    <property type="project" value="InterPro"/>
</dbReference>
<dbReference type="Gene3D" id="3.40.190.10">
    <property type="entry name" value="Periplasmic binding protein-like II"/>
    <property type="match status" value="2"/>
</dbReference>
<protein>
    <submittedName>
        <fullName evidence="6">DNA-binding transcriptional regulator, LysR family</fullName>
    </submittedName>
</protein>
<dbReference type="CDD" id="cd08414">
    <property type="entry name" value="PBP2_LTTR_aromatics_like"/>
    <property type="match status" value="1"/>
</dbReference>
<keyword evidence="2" id="KW-0805">Transcription regulation</keyword>
<evidence type="ECO:0000256" key="2">
    <source>
        <dbReference type="ARBA" id="ARBA00023015"/>
    </source>
</evidence>
<dbReference type="Pfam" id="PF00126">
    <property type="entry name" value="HTH_1"/>
    <property type="match status" value="1"/>
</dbReference>
<dbReference type="OrthoDB" id="3461417at2"/>
<dbReference type="PANTHER" id="PTHR30346">
    <property type="entry name" value="TRANSCRIPTIONAL DUAL REGULATOR HCAR-RELATED"/>
    <property type="match status" value="1"/>
</dbReference>
<dbReference type="FunFam" id="1.10.10.10:FF:000001">
    <property type="entry name" value="LysR family transcriptional regulator"/>
    <property type="match status" value="1"/>
</dbReference>
<dbReference type="PROSITE" id="PS50931">
    <property type="entry name" value="HTH_LYSR"/>
    <property type="match status" value="1"/>
</dbReference>
<dbReference type="AlphaFoldDB" id="A0A1M6RKH5"/>